<proteinExistence type="predicted"/>
<protein>
    <recommendedName>
        <fullName evidence="3">4Fe-4S Mo/W bis-MGD-type domain-containing protein</fullName>
    </recommendedName>
</protein>
<accession>A0ABT7DK52</accession>
<evidence type="ECO:0000313" key="1">
    <source>
        <dbReference type="EMBL" id="MDJ1649896.1"/>
    </source>
</evidence>
<evidence type="ECO:0000313" key="2">
    <source>
        <dbReference type="Proteomes" id="UP001232750"/>
    </source>
</evidence>
<organism evidence="1 2">
    <name type="scientific">Gordonibacter faecis</name>
    <dbReference type="NCBI Taxonomy" id="3047475"/>
    <lineage>
        <taxon>Bacteria</taxon>
        <taxon>Bacillati</taxon>
        <taxon>Actinomycetota</taxon>
        <taxon>Coriobacteriia</taxon>
        <taxon>Eggerthellales</taxon>
        <taxon>Eggerthellaceae</taxon>
        <taxon>Gordonibacter</taxon>
    </lineage>
</organism>
<dbReference type="RefSeq" id="WP_283831244.1">
    <property type="nucleotide sequence ID" value="NZ_JASJEU010000007.1"/>
</dbReference>
<sequence>MSAERLESSRCRMCSNRCMVSFLVDEVGIVALARRGDATKCSASSCCSNLAQVEGKSLDRALRFINMPTLPRLVSNGH</sequence>
<dbReference type="Proteomes" id="UP001232750">
    <property type="component" value="Unassembled WGS sequence"/>
</dbReference>
<evidence type="ECO:0008006" key="3">
    <source>
        <dbReference type="Google" id="ProtNLM"/>
    </source>
</evidence>
<gene>
    <name evidence="1" type="ORF">QNJ86_03690</name>
</gene>
<name>A0ABT7DK52_9ACTN</name>
<keyword evidence="2" id="KW-1185">Reference proteome</keyword>
<comment type="caution">
    <text evidence="1">The sequence shown here is derived from an EMBL/GenBank/DDBJ whole genome shotgun (WGS) entry which is preliminary data.</text>
</comment>
<dbReference type="EMBL" id="JASJEU010000007">
    <property type="protein sequence ID" value="MDJ1649896.1"/>
    <property type="molecule type" value="Genomic_DNA"/>
</dbReference>
<reference evidence="1 2" key="1">
    <citation type="submission" date="2023-05" db="EMBL/GenBank/DDBJ databases">
        <title>Gordonibacter KGMB12511T sp. nov., isolated from faeces of healthy Korean.</title>
        <authorList>
            <person name="Kim H.S."/>
            <person name="Kim J.-S."/>
            <person name="Suh M.K."/>
            <person name="Eom M.K."/>
            <person name="Do H.E."/>
            <person name="Lee J.-S."/>
        </authorList>
    </citation>
    <scope>NUCLEOTIDE SEQUENCE [LARGE SCALE GENOMIC DNA]</scope>
    <source>
        <strain evidence="1 2">KGMB12511</strain>
    </source>
</reference>